<protein>
    <submittedName>
        <fullName evidence="2">Alpha/beta fold hydrolase</fullName>
    </submittedName>
</protein>
<dbReference type="Proteomes" id="UP000621560">
    <property type="component" value="Unassembled WGS sequence"/>
</dbReference>
<keyword evidence="3" id="KW-1185">Reference proteome</keyword>
<evidence type="ECO:0000256" key="1">
    <source>
        <dbReference type="ARBA" id="ARBA00022801"/>
    </source>
</evidence>
<dbReference type="EMBL" id="JACXIZ010000006">
    <property type="protein sequence ID" value="MBD2843896.1"/>
    <property type="molecule type" value="Genomic_DNA"/>
</dbReference>
<dbReference type="RefSeq" id="WP_190914076.1">
    <property type="nucleotide sequence ID" value="NZ_JACXIZ010000006.1"/>
</dbReference>
<dbReference type="GO" id="GO:0052689">
    <property type="term" value="F:carboxylic ester hydrolase activity"/>
    <property type="evidence" value="ECO:0007669"/>
    <property type="project" value="UniProtKB-ARBA"/>
</dbReference>
<dbReference type="InterPro" id="IPR029058">
    <property type="entry name" value="AB_hydrolase_fold"/>
</dbReference>
<organism evidence="2 3">
    <name type="scientific">Paenibacillus sabuli</name>
    <dbReference type="NCBI Taxonomy" id="2772509"/>
    <lineage>
        <taxon>Bacteria</taxon>
        <taxon>Bacillati</taxon>
        <taxon>Bacillota</taxon>
        <taxon>Bacilli</taxon>
        <taxon>Bacillales</taxon>
        <taxon>Paenibacillaceae</taxon>
        <taxon>Paenibacillus</taxon>
    </lineage>
</organism>
<sequence length="285" mass="30816">MHEVDTTPFRLPLTNDGAELTLRGDIRAPRDGGPWPTVVLVHGFKGFKDWSFFPYAAERLARAGMMTVTFNFSCNGVGEGTDFDELDKYGANTYAREQADLAALLGALRAEELPGAARCDTRRLALLGHSRGGGNSLIRAAEDAGIGAVVTWNGIGDVDLFSRDFRQTVLQDGIGYVENARTKQQMPITAAFFEDLDANAERYDLPTVLAGLRTPVLLLQGDADSARLLDGFRRLREAAPAQTYAGIEGAGHTFGAVHPFAGTTAALEEALERTLAFLGTQRIRP</sequence>
<dbReference type="Gene3D" id="3.40.50.1820">
    <property type="entry name" value="alpha/beta hydrolase"/>
    <property type="match status" value="1"/>
</dbReference>
<dbReference type="InterPro" id="IPR050261">
    <property type="entry name" value="FrsA_esterase"/>
</dbReference>
<dbReference type="PANTHER" id="PTHR22946:SF9">
    <property type="entry name" value="POLYKETIDE TRANSFERASE AF380"/>
    <property type="match status" value="1"/>
</dbReference>
<dbReference type="PANTHER" id="PTHR22946">
    <property type="entry name" value="DIENELACTONE HYDROLASE DOMAIN-CONTAINING PROTEIN-RELATED"/>
    <property type="match status" value="1"/>
</dbReference>
<evidence type="ECO:0000313" key="3">
    <source>
        <dbReference type="Proteomes" id="UP000621560"/>
    </source>
</evidence>
<evidence type="ECO:0000313" key="2">
    <source>
        <dbReference type="EMBL" id="MBD2843896.1"/>
    </source>
</evidence>
<keyword evidence="1 2" id="KW-0378">Hydrolase</keyword>
<accession>A0A927BNP9</accession>
<proteinExistence type="predicted"/>
<dbReference type="AlphaFoldDB" id="A0A927BNP9"/>
<gene>
    <name evidence="2" type="ORF">IDH44_01715</name>
</gene>
<dbReference type="SUPFAM" id="SSF53474">
    <property type="entry name" value="alpha/beta-Hydrolases"/>
    <property type="match status" value="1"/>
</dbReference>
<reference evidence="2" key="1">
    <citation type="submission" date="2020-09" db="EMBL/GenBank/DDBJ databases">
        <title>A novel bacterium of genus Paenibacillus, isolated from South China Sea.</title>
        <authorList>
            <person name="Huang H."/>
            <person name="Mo K."/>
            <person name="Hu Y."/>
        </authorList>
    </citation>
    <scope>NUCLEOTIDE SEQUENCE</scope>
    <source>
        <strain evidence="2">IB182496</strain>
    </source>
</reference>
<comment type="caution">
    <text evidence="2">The sequence shown here is derived from an EMBL/GenBank/DDBJ whole genome shotgun (WGS) entry which is preliminary data.</text>
</comment>
<name>A0A927BNP9_9BACL</name>